<evidence type="ECO:0000313" key="2">
    <source>
        <dbReference type="EMBL" id="KAJ1143341.1"/>
    </source>
</evidence>
<evidence type="ECO:0000313" key="3">
    <source>
        <dbReference type="Proteomes" id="UP001066276"/>
    </source>
</evidence>
<keyword evidence="3" id="KW-1185">Reference proteome</keyword>
<organism evidence="2 3">
    <name type="scientific">Pleurodeles waltl</name>
    <name type="common">Iberian ribbed newt</name>
    <dbReference type="NCBI Taxonomy" id="8319"/>
    <lineage>
        <taxon>Eukaryota</taxon>
        <taxon>Metazoa</taxon>
        <taxon>Chordata</taxon>
        <taxon>Craniata</taxon>
        <taxon>Vertebrata</taxon>
        <taxon>Euteleostomi</taxon>
        <taxon>Amphibia</taxon>
        <taxon>Batrachia</taxon>
        <taxon>Caudata</taxon>
        <taxon>Salamandroidea</taxon>
        <taxon>Salamandridae</taxon>
        <taxon>Pleurodelinae</taxon>
        <taxon>Pleurodeles</taxon>
    </lineage>
</organism>
<name>A0AAV7QS56_PLEWA</name>
<dbReference type="AlphaFoldDB" id="A0AAV7QS56"/>
<comment type="caution">
    <text evidence="2">The sequence shown here is derived from an EMBL/GenBank/DDBJ whole genome shotgun (WGS) entry which is preliminary data.</text>
</comment>
<protein>
    <submittedName>
        <fullName evidence="2">Uncharacterized protein</fullName>
    </submittedName>
</protein>
<gene>
    <name evidence="2" type="ORF">NDU88_009650</name>
</gene>
<sequence length="79" mass="8799">MPKTGRGPSRGPDTSPHQQTCSGTKAYRATVTTALLQQEPASKTKTNCARRPHQIVKYMPILGKRNSERQKRHLSVAEQ</sequence>
<feature type="region of interest" description="Disordered" evidence="1">
    <location>
        <begin position="1"/>
        <end position="23"/>
    </location>
</feature>
<dbReference type="EMBL" id="JANPWB010000010">
    <property type="protein sequence ID" value="KAJ1143341.1"/>
    <property type="molecule type" value="Genomic_DNA"/>
</dbReference>
<dbReference type="Proteomes" id="UP001066276">
    <property type="component" value="Chromosome 6"/>
</dbReference>
<evidence type="ECO:0000256" key="1">
    <source>
        <dbReference type="SAM" id="MobiDB-lite"/>
    </source>
</evidence>
<reference evidence="2" key="1">
    <citation type="journal article" date="2022" name="bioRxiv">
        <title>Sequencing and chromosome-scale assembly of the giantPleurodeles waltlgenome.</title>
        <authorList>
            <person name="Brown T."/>
            <person name="Elewa A."/>
            <person name="Iarovenko S."/>
            <person name="Subramanian E."/>
            <person name="Araus A.J."/>
            <person name="Petzold A."/>
            <person name="Susuki M."/>
            <person name="Suzuki K.-i.T."/>
            <person name="Hayashi T."/>
            <person name="Toyoda A."/>
            <person name="Oliveira C."/>
            <person name="Osipova E."/>
            <person name="Leigh N.D."/>
            <person name="Simon A."/>
            <person name="Yun M.H."/>
        </authorList>
    </citation>
    <scope>NUCLEOTIDE SEQUENCE</scope>
    <source>
        <strain evidence="2">20211129_DDA</strain>
        <tissue evidence="2">Liver</tissue>
    </source>
</reference>
<accession>A0AAV7QS56</accession>
<proteinExistence type="predicted"/>